<protein>
    <recommendedName>
        <fullName evidence="1">YdhG-like domain-containing protein</fullName>
    </recommendedName>
</protein>
<dbReference type="EMBL" id="MUBK01000001">
    <property type="protein sequence ID" value="OTA21800.1"/>
    <property type="molecule type" value="Genomic_DNA"/>
</dbReference>
<dbReference type="InterPro" id="IPR014922">
    <property type="entry name" value="YdhG-like"/>
</dbReference>
<organism evidence="2 3">
    <name type="scientific">Xenorhabdus beddingii</name>
    <dbReference type="NCBI Taxonomy" id="40578"/>
    <lineage>
        <taxon>Bacteria</taxon>
        <taxon>Pseudomonadati</taxon>
        <taxon>Pseudomonadota</taxon>
        <taxon>Gammaproteobacteria</taxon>
        <taxon>Enterobacterales</taxon>
        <taxon>Morganellaceae</taxon>
        <taxon>Xenorhabdus</taxon>
    </lineage>
</organism>
<dbReference type="OrthoDB" id="328972at2"/>
<name>A0A1Y2STW6_9GAMM</name>
<dbReference type="Pfam" id="PF08818">
    <property type="entry name" value="DUF1801"/>
    <property type="match status" value="1"/>
</dbReference>
<keyword evidence="3" id="KW-1185">Reference proteome</keyword>
<accession>A0A1Y2STW6</accession>
<dbReference type="RefSeq" id="WP_086110951.1">
    <property type="nucleotide sequence ID" value="NZ_CAWNHF010000001.1"/>
</dbReference>
<gene>
    <name evidence="2" type="ORF">Xbed_00047</name>
</gene>
<dbReference type="Proteomes" id="UP000194204">
    <property type="component" value="Unassembled WGS sequence"/>
</dbReference>
<dbReference type="AlphaFoldDB" id="A0A1Y2STW6"/>
<evidence type="ECO:0000259" key="1">
    <source>
        <dbReference type="Pfam" id="PF08818"/>
    </source>
</evidence>
<dbReference type="STRING" id="40578.Xbed_00047"/>
<evidence type="ECO:0000313" key="3">
    <source>
        <dbReference type="Proteomes" id="UP000194204"/>
    </source>
</evidence>
<evidence type="ECO:0000313" key="2">
    <source>
        <dbReference type="EMBL" id="OTA21800.1"/>
    </source>
</evidence>
<comment type="caution">
    <text evidence="2">The sequence shown here is derived from an EMBL/GenBank/DDBJ whole genome shotgun (WGS) entry which is preliminary data.</text>
</comment>
<reference evidence="2 3" key="1">
    <citation type="submission" date="2017-01" db="EMBL/GenBank/DDBJ databases">
        <title>Deconstructing symbiosis and pathogenesis requirements using a combined genomic-metabolomic approach.</title>
        <authorList>
            <person name="Tobias N.J."/>
            <person name="Wolff H."/>
            <person name="Djahanschiri B."/>
            <person name="Ebersberger I."/>
            <person name="Bode H.B."/>
        </authorList>
    </citation>
    <scope>NUCLEOTIDE SEQUENCE [LARGE SCALE GENOMIC DNA]</scope>
    <source>
        <strain evidence="2 3">DSM 4764</strain>
    </source>
</reference>
<feature type="domain" description="YdhG-like" evidence="1">
    <location>
        <begin position="21"/>
        <end position="123"/>
    </location>
</feature>
<proteinExistence type="predicted"/>
<dbReference type="SUPFAM" id="SSF159888">
    <property type="entry name" value="YdhG-like"/>
    <property type="match status" value="1"/>
</dbReference>
<sequence>MKAFQCDDVHSVFNHYPERYQKLLLTIRELIFDVASKTDGVGLITETLKWGQPSYLTLETGSGTTIRLGRFGDSHVALFFHCQTTLVDTFRTLFPELTYAKNRAIVLAPEADLPTDELSICIEMSFTYRLRKKRVSYHDYKPRIK</sequence>